<accession>A0A1B7TIR4</accession>
<dbReference type="PANTHER" id="PTHR43117:SF4">
    <property type="entry name" value="OSMOPROTECTANT IMPORT ATP-BINDING PROTEIN OSMV"/>
    <property type="match status" value="1"/>
</dbReference>
<dbReference type="InterPro" id="IPR027417">
    <property type="entry name" value="P-loop_NTPase"/>
</dbReference>
<dbReference type="OrthoDB" id="10255969at2759"/>
<gene>
    <name evidence="4" type="ORF">HANVADRAFT_722</name>
</gene>
<dbReference type="Pfam" id="PF00005">
    <property type="entry name" value="ABC_tran"/>
    <property type="match status" value="1"/>
</dbReference>
<protein>
    <submittedName>
        <fullName evidence="4">p-loop containing nucleoside triphosphate hydrolase protein</fullName>
    </submittedName>
</protein>
<dbReference type="GO" id="GO:0016887">
    <property type="term" value="F:ATP hydrolysis activity"/>
    <property type="evidence" value="ECO:0007669"/>
    <property type="project" value="InterPro"/>
</dbReference>
<proteinExistence type="inferred from homology"/>
<dbReference type="InterPro" id="IPR003439">
    <property type="entry name" value="ABC_transporter-like_ATP-bd"/>
</dbReference>
<dbReference type="GO" id="GO:0005524">
    <property type="term" value="F:ATP binding"/>
    <property type="evidence" value="ECO:0007669"/>
    <property type="project" value="InterPro"/>
</dbReference>
<dbReference type="Proteomes" id="UP000092321">
    <property type="component" value="Unassembled WGS sequence"/>
</dbReference>
<evidence type="ECO:0000256" key="1">
    <source>
        <dbReference type="ARBA" id="ARBA00005417"/>
    </source>
</evidence>
<dbReference type="SUPFAM" id="SSF52540">
    <property type="entry name" value="P-loop containing nucleoside triphosphate hydrolases"/>
    <property type="match status" value="1"/>
</dbReference>
<dbReference type="AlphaFoldDB" id="A0A1B7TIR4"/>
<evidence type="ECO:0000256" key="2">
    <source>
        <dbReference type="ARBA" id="ARBA00022448"/>
    </source>
</evidence>
<dbReference type="EMBL" id="LXPE01000003">
    <property type="protein sequence ID" value="OBA28578.1"/>
    <property type="molecule type" value="Genomic_DNA"/>
</dbReference>
<keyword evidence="5" id="KW-1185">Reference proteome</keyword>
<sequence>MTFQIEIAKREYKDYNIGLVTKDGTPVYGKDLVKSHKWYNPLHQHDFDKNKTEIKAVPHPHINFNKVSIKYGTMNEPVLSNFNWNIPKGSKWILKGSNGSGKSTLTALMTLDHPQSWCNHIDFHDSPVEVGKTNYIDHNSHISSSSPELHNLCLSRNKTVKEVILSGINSDSNNNFRMPKNINEKIENLYDYHLTYWKLTDFENTEFKFLSLNDQKLVLFVRALIKLPELLILDEAFSGMNLETIDKCHYWLDHYWCGTLILVGHLEEELLANCQVKQL</sequence>
<dbReference type="Gene3D" id="3.40.50.300">
    <property type="entry name" value="P-loop containing nucleotide triphosphate hydrolases"/>
    <property type="match status" value="1"/>
</dbReference>
<reference evidence="5" key="1">
    <citation type="journal article" date="2016" name="Proc. Natl. Acad. Sci. U.S.A.">
        <title>Comparative genomics of biotechnologically important yeasts.</title>
        <authorList>
            <person name="Riley R."/>
            <person name="Haridas S."/>
            <person name="Wolfe K.H."/>
            <person name="Lopes M.R."/>
            <person name="Hittinger C.T."/>
            <person name="Goeker M."/>
            <person name="Salamov A.A."/>
            <person name="Wisecaver J.H."/>
            <person name="Long T.M."/>
            <person name="Calvey C.H."/>
            <person name="Aerts A.L."/>
            <person name="Barry K.W."/>
            <person name="Choi C."/>
            <person name="Clum A."/>
            <person name="Coughlan A.Y."/>
            <person name="Deshpande S."/>
            <person name="Douglass A.P."/>
            <person name="Hanson S.J."/>
            <person name="Klenk H.-P."/>
            <person name="LaButti K.M."/>
            <person name="Lapidus A."/>
            <person name="Lindquist E.A."/>
            <person name="Lipzen A.M."/>
            <person name="Meier-Kolthoff J.P."/>
            <person name="Ohm R.A."/>
            <person name="Otillar R.P."/>
            <person name="Pangilinan J.L."/>
            <person name="Peng Y."/>
            <person name="Rokas A."/>
            <person name="Rosa C.A."/>
            <person name="Scheuner C."/>
            <person name="Sibirny A.A."/>
            <person name="Slot J.C."/>
            <person name="Stielow J.B."/>
            <person name="Sun H."/>
            <person name="Kurtzman C.P."/>
            <person name="Blackwell M."/>
            <person name="Grigoriev I.V."/>
            <person name="Jeffries T.W."/>
        </authorList>
    </citation>
    <scope>NUCLEOTIDE SEQUENCE [LARGE SCALE GENOMIC DNA]</scope>
    <source>
        <strain evidence="5">NRRL Y-1626</strain>
    </source>
</reference>
<organism evidence="4 5">
    <name type="scientific">Hanseniaspora valbyensis NRRL Y-1626</name>
    <dbReference type="NCBI Taxonomy" id="766949"/>
    <lineage>
        <taxon>Eukaryota</taxon>
        <taxon>Fungi</taxon>
        <taxon>Dikarya</taxon>
        <taxon>Ascomycota</taxon>
        <taxon>Saccharomycotina</taxon>
        <taxon>Saccharomycetes</taxon>
        <taxon>Saccharomycodales</taxon>
        <taxon>Saccharomycodaceae</taxon>
        <taxon>Hanseniaspora</taxon>
    </lineage>
</organism>
<name>A0A1B7TIR4_9ASCO</name>
<keyword evidence="2" id="KW-0813">Transport</keyword>
<evidence type="ECO:0000259" key="3">
    <source>
        <dbReference type="Pfam" id="PF00005"/>
    </source>
</evidence>
<comment type="caution">
    <text evidence="4">The sequence shown here is derived from an EMBL/GenBank/DDBJ whole genome shotgun (WGS) entry which is preliminary data.</text>
</comment>
<evidence type="ECO:0000313" key="4">
    <source>
        <dbReference type="EMBL" id="OBA28578.1"/>
    </source>
</evidence>
<evidence type="ECO:0000313" key="5">
    <source>
        <dbReference type="Proteomes" id="UP000092321"/>
    </source>
</evidence>
<feature type="domain" description="ABC transporter" evidence="3">
    <location>
        <begin position="79"/>
        <end position="237"/>
    </location>
</feature>
<comment type="similarity">
    <text evidence="1">Belongs to the ABC transporter superfamily.</text>
</comment>
<keyword evidence="4" id="KW-0378">Hydrolase</keyword>
<dbReference type="PANTHER" id="PTHR43117">
    <property type="entry name" value="OSMOPROTECTANT IMPORT ATP-BINDING PROTEIN OSMV"/>
    <property type="match status" value="1"/>
</dbReference>